<name>A0A1C3Z0L7_9GAMM</name>
<comment type="similarity">
    <text evidence="11">Belongs to the Thz kinase family.</text>
</comment>
<dbReference type="EC" id="2.7.1.50" evidence="11"/>
<evidence type="ECO:0000256" key="2">
    <source>
        <dbReference type="ARBA" id="ARBA00001946"/>
    </source>
</evidence>
<dbReference type="GO" id="GO:0005829">
    <property type="term" value="C:cytosol"/>
    <property type="evidence" value="ECO:0007669"/>
    <property type="project" value="TreeGrafter"/>
</dbReference>
<accession>A0A1C3Z0L7</accession>
<evidence type="ECO:0000256" key="6">
    <source>
        <dbReference type="ARBA" id="ARBA00022741"/>
    </source>
</evidence>
<dbReference type="NCBIfam" id="NF006830">
    <property type="entry name" value="PRK09355.1"/>
    <property type="match status" value="1"/>
</dbReference>
<dbReference type="Proteomes" id="UP000199670">
    <property type="component" value="Unassembled WGS sequence"/>
</dbReference>
<keyword evidence="7 11" id="KW-0418">Kinase</keyword>
<reference evidence="13" key="1">
    <citation type="submission" date="2016-08" db="EMBL/GenBank/DDBJ databases">
        <authorList>
            <person name="Varghese N."/>
            <person name="Submissions Spin"/>
        </authorList>
    </citation>
    <scope>NUCLEOTIDE SEQUENCE [LARGE SCALE GENOMIC DNA]</scope>
    <source>
        <strain evidence="13">R-53248</strain>
    </source>
</reference>
<protein>
    <recommendedName>
        <fullName evidence="11">Hydroxyethylthiazole kinase</fullName>
        <ecNumber evidence="11">2.7.1.50</ecNumber>
    </recommendedName>
    <alternativeName>
        <fullName evidence="11">4-methyl-5-beta-hydroxyethylthiazole kinase</fullName>
        <shortName evidence="11">TH kinase</shortName>
        <shortName evidence="11">Thz kinase</shortName>
    </alternativeName>
</protein>
<evidence type="ECO:0000313" key="13">
    <source>
        <dbReference type="Proteomes" id="UP000199670"/>
    </source>
</evidence>
<dbReference type="GO" id="GO:0000287">
    <property type="term" value="F:magnesium ion binding"/>
    <property type="evidence" value="ECO:0007669"/>
    <property type="project" value="UniProtKB-UniRule"/>
</dbReference>
<dbReference type="Gene3D" id="3.40.1190.20">
    <property type="match status" value="1"/>
</dbReference>
<dbReference type="HAMAP" id="MF_00228">
    <property type="entry name" value="Thz_kinase"/>
    <property type="match status" value="1"/>
</dbReference>
<dbReference type="GO" id="GO:0008902">
    <property type="term" value="F:hydroxymethylpyrimidine kinase activity"/>
    <property type="evidence" value="ECO:0007669"/>
    <property type="project" value="TreeGrafter"/>
</dbReference>
<evidence type="ECO:0000256" key="11">
    <source>
        <dbReference type="HAMAP-Rule" id="MF_00228"/>
    </source>
</evidence>
<dbReference type="InterPro" id="IPR000417">
    <property type="entry name" value="Hyethyz_kinase"/>
</dbReference>
<keyword evidence="9 11" id="KW-0460">Magnesium</keyword>
<keyword evidence="4 11" id="KW-0808">Transferase</keyword>
<evidence type="ECO:0000256" key="3">
    <source>
        <dbReference type="ARBA" id="ARBA00004868"/>
    </source>
</evidence>
<comment type="pathway">
    <text evidence="3 11">Cofactor biosynthesis; thiamine diphosphate biosynthesis; 4-methyl-5-(2-phosphoethyl)-thiazole from 5-(2-hydroxyethyl)-4-methylthiazole: step 1/1.</text>
</comment>
<dbReference type="PIRSF" id="PIRSF000513">
    <property type="entry name" value="Thz_kinase"/>
    <property type="match status" value="1"/>
</dbReference>
<feature type="binding site" evidence="11">
    <location>
        <position position="51"/>
    </location>
    <ligand>
        <name>substrate</name>
    </ligand>
</feature>
<keyword evidence="13" id="KW-1185">Reference proteome</keyword>
<gene>
    <name evidence="11" type="primary">thiM</name>
    <name evidence="12" type="ORF">GA0061081_101201</name>
</gene>
<dbReference type="PANTHER" id="PTHR20858:SF17">
    <property type="entry name" value="HYDROXYMETHYLPYRIMIDINE_PHOSPHOMETHYLPYRIMIDINE KINASE THI20-RELATED"/>
    <property type="match status" value="1"/>
</dbReference>
<feature type="binding site" evidence="11">
    <location>
        <position position="200"/>
    </location>
    <ligand>
        <name>substrate</name>
    </ligand>
</feature>
<dbReference type="SUPFAM" id="SSF53613">
    <property type="entry name" value="Ribokinase-like"/>
    <property type="match status" value="1"/>
</dbReference>
<dbReference type="UniPathway" id="UPA00060">
    <property type="reaction ID" value="UER00139"/>
</dbReference>
<comment type="function">
    <text evidence="11">Catalyzes the phosphorylation of the hydroxyl group of 4-methyl-5-beta-hydroxyethylthiazole (THZ).</text>
</comment>
<organism evidence="12 13">
    <name type="scientific">Gilliamella bombicola</name>
    <dbReference type="NCBI Taxonomy" id="1798182"/>
    <lineage>
        <taxon>Bacteria</taxon>
        <taxon>Pseudomonadati</taxon>
        <taxon>Pseudomonadota</taxon>
        <taxon>Gammaproteobacteria</taxon>
        <taxon>Orbales</taxon>
        <taxon>Orbaceae</taxon>
        <taxon>Gilliamella</taxon>
    </lineage>
</organism>
<keyword evidence="5 11" id="KW-0479">Metal-binding</keyword>
<sequence length="261" mass="27512">MPTVKSFKTNQATSFIHHVKQQRPLVHCITNDVVQNFTANILLAIGASPAMVVAEQEVAEFVTIADSLLINIGTIHSNIATSMLLAATKAQQTQTPWVLDPVAVGPALNYRTEIAYQLLSLKPTVIRGNASEILTLNGQNSSAKGPDGQDSTQSALNAAKELAQKYQTIVAVTGDIDYVTNGNNVYSITGGDIALTKVTGTGCSLSAMVAAFIANSPDPLSATASACFMMKKSAELANKQQGLGTFTVSLLDQLSLFNPSL</sequence>
<dbReference type="GO" id="GO:0005524">
    <property type="term" value="F:ATP binding"/>
    <property type="evidence" value="ECO:0007669"/>
    <property type="project" value="UniProtKB-UniRule"/>
</dbReference>
<evidence type="ECO:0000256" key="8">
    <source>
        <dbReference type="ARBA" id="ARBA00022840"/>
    </source>
</evidence>
<dbReference type="OrthoDB" id="8909021at2"/>
<evidence type="ECO:0000256" key="1">
    <source>
        <dbReference type="ARBA" id="ARBA00001771"/>
    </source>
</evidence>
<proteinExistence type="inferred from homology"/>
<dbReference type="GO" id="GO:0009229">
    <property type="term" value="P:thiamine diphosphate biosynthetic process"/>
    <property type="evidence" value="ECO:0007669"/>
    <property type="project" value="UniProtKB-UniRule"/>
</dbReference>
<keyword evidence="10 11" id="KW-0784">Thiamine biosynthesis</keyword>
<dbReference type="PANTHER" id="PTHR20858">
    <property type="entry name" value="PHOSPHOMETHYLPYRIMIDINE KINASE"/>
    <property type="match status" value="1"/>
</dbReference>
<dbReference type="Pfam" id="PF02110">
    <property type="entry name" value="HK"/>
    <property type="match status" value="1"/>
</dbReference>
<feature type="binding site" evidence="11">
    <location>
        <position position="173"/>
    </location>
    <ligand>
        <name>ATP</name>
        <dbReference type="ChEBI" id="CHEBI:30616"/>
    </ligand>
</feature>
<evidence type="ECO:0000256" key="9">
    <source>
        <dbReference type="ARBA" id="ARBA00022842"/>
    </source>
</evidence>
<dbReference type="GO" id="GO:0009228">
    <property type="term" value="P:thiamine biosynthetic process"/>
    <property type="evidence" value="ECO:0007669"/>
    <property type="project" value="UniProtKB-KW"/>
</dbReference>
<dbReference type="InterPro" id="IPR029056">
    <property type="entry name" value="Ribokinase-like"/>
</dbReference>
<dbReference type="RefSeq" id="WP_091346238.1">
    <property type="nucleotide sequence ID" value="NZ_FMAQ01000001.1"/>
</dbReference>
<dbReference type="GO" id="GO:0004417">
    <property type="term" value="F:hydroxyethylthiazole kinase activity"/>
    <property type="evidence" value="ECO:0007669"/>
    <property type="project" value="UniProtKB-UniRule"/>
</dbReference>
<dbReference type="EMBL" id="FMAQ01000001">
    <property type="protein sequence ID" value="SCB75911.1"/>
    <property type="molecule type" value="Genomic_DNA"/>
</dbReference>
<dbReference type="AlphaFoldDB" id="A0A1C3Z0L7"/>
<comment type="catalytic activity">
    <reaction evidence="1 11">
        <text>5-(2-hydroxyethyl)-4-methylthiazole + ATP = 4-methyl-5-(2-phosphooxyethyl)-thiazole + ADP + H(+)</text>
        <dbReference type="Rhea" id="RHEA:24212"/>
        <dbReference type="ChEBI" id="CHEBI:15378"/>
        <dbReference type="ChEBI" id="CHEBI:17957"/>
        <dbReference type="ChEBI" id="CHEBI:30616"/>
        <dbReference type="ChEBI" id="CHEBI:58296"/>
        <dbReference type="ChEBI" id="CHEBI:456216"/>
        <dbReference type="EC" id="2.7.1.50"/>
    </reaction>
</comment>
<keyword evidence="6 11" id="KW-0547">Nucleotide-binding</keyword>
<evidence type="ECO:0000256" key="4">
    <source>
        <dbReference type="ARBA" id="ARBA00022679"/>
    </source>
</evidence>
<evidence type="ECO:0000256" key="5">
    <source>
        <dbReference type="ARBA" id="ARBA00022723"/>
    </source>
</evidence>
<feature type="binding site" evidence="11">
    <location>
        <position position="127"/>
    </location>
    <ligand>
        <name>ATP</name>
        <dbReference type="ChEBI" id="CHEBI:30616"/>
    </ligand>
</feature>
<comment type="cofactor">
    <cofactor evidence="2 11">
        <name>Mg(2+)</name>
        <dbReference type="ChEBI" id="CHEBI:18420"/>
    </cofactor>
</comment>
<dbReference type="NCBIfam" id="TIGR00694">
    <property type="entry name" value="thiM"/>
    <property type="match status" value="1"/>
</dbReference>
<evidence type="ECO:0000256" key="10">
    <source>
        <dbReference type="ARBA" id="ARBA00022977"/>
    </source>
</evidence>
<keyword evidence="8 11" id="KW-0067">ATP-binding</keyword>
<dbReference type="GO" id="GO:0008972">
    <property type="term" value="F:phosphomethylpyrimidine kinase activity"/>
    <property type="evidence" value="ECO:0007669"/>
    <property type="project" value="TreeGrafter"/>
</dbReference>
<evidence type="ECO:0000313" key="12">
    <source>
        <dbReference type="EMBL" id="SCB75911.1"/>
    </source>
</evidence>
<dbReference type="PRINTS" id="PR01099">
    <property type="entry name" value="HYETHTZKNASE"/>
</dbReference>
<evidence type="ECO:0000256" key="7">
    <source>
        <dbReference type="ARBA" id="ARBA00022777"/>
    </source>
</evidence>
<dbReference type="STRING" id="1798182.GA0061081_101201"/>
<dbReference type="CDD" id="cd01170">
    <property type="entry name" value="THZ_kinase"/>
    <property type="match status" value="1"/>
</dbReference>